<dbReference type="Pfam" id="PF13193">
    <property type="entry name" value="AMP-binding_C"/>
    <property type="match status" value="1"/>
</dbReference>
<dbReference type="Gene3D" id="3.30.300.30">
    <property type="match status" value="1"/>
</dbReference>
<dbReference type="Gene3D" id="3.40.50.12780">
    <property type="entry name" value="N-terminal domain of ligase-like"/>
    <property type="match status" value="1"/>
</dbReference>
<dbReference type="InterPro" id="IPR020845">
    <property type="entry name" value="AMP-binding_CS"/>
</dbReference>
<name>A0A1Z4EC94_9MYCO</name>
<dbReference type="GO" id="GO:0031956">
    <property type="term" value="F:medium-chain fatty acid-CoA ligase activity"/>
    <property type="evidence" value="ECO:0007669"/>
    <property type="project" value="TreeGrafter"/>
</dbReference>
<dbReference type="InterPro" id="IPR025110">
    <property type="entry name" value="AMP-bd_C"/>
</dbReference>
<organism evidence="1 2">
    <name type="scientific">Mycobacterium shigaense</name>
    <dbReference type="NCBI Taxonomy" id="722731"/>
    <lineage>
        <taxon>Bacteria</taxon>
        <taxon>Bacillati</taxon>
        <taxon>Actinomycetota</taxon>
        <taxon>Actinomycetes</taxon>
        <taxon>Mycobacteriales</taxon>
        <taxon>Mycobacteriaceae</taxon>
        <taxon>Mycobacterium</taxon>
        <taxon>Mycobacterium simiae complex</taxon>
    </lineage>
</organism>
<proteinExistence type="predicted"/>
<dbReference type="SUPFAM" id="SSF56801">
    <property type="entry name" value="Acetyl-CoA synthetase-like"/>
    <property type="match status" value="1"/>
</dbReference>
<dbReference type="PANTHER" id="PTHR43201">
    <property type="entry name" value="ACYL-COA SYNTHETASE"/>
    <property type="match status" value="1"/>
</dbReference>
<dbReference type="RefSeq" id="WP_096436652.1">
    <property type="nucleotide sequence ID" value="NZ_AP018164.1"/>
</dbReference>
<dbReference type="GO" id="GO:0006631">
    <property type="term" value="P:fatty acid metabolic process"/>
    <property type="evidence" value="ECO:0007669"/>
    <property type="project" value="TreeGrafter"/>
</dbReference>
<sequence>MSISLLLEMAASSDADRTAIVSGDLRLTTQQLSDLADGGAGVIAESGAQHVAYVGVGGAMLPVLIFASARAGLAFTPLNYRLSAESLQALIERLPEPLIVVDSRHRDMIGDSSKRVVLSDDFLAAARAADPATDSLAFPDPDSVAIVLFTSGTTSQPKAVELSHNNLTSYITGSVEFESADEADAALICVPPYHIAGVSAALSNLYAGRKMVYLPDFDAQEWVRLVNAEHVTTATVVPTMLDRIVTAIESAGHQLPSLRNLAYGGSKVGLPLVRRALELLPGVGFVNAYGLTETSSTIAVLGPDDHRTAHAATDVAITRRLGSVGQPVPGIELQVRDDEGNVLGPGETGELFVRGEQVSGRYTGIGSVLDENGWFPTKDIAMLDEDGYLFIGGRSDDTIIRGGENIAPAELEEVLIEHAHVRDVAVVGVEDPQWGQAIVAVVVPAVGIDPDPEELREHVRKSLRGSRTPDRVVFRDELPTTPTGKVLRREIIENLKGLHA</sequence>
<dbReference type="InterPro" id="IPR000873">
    <property type="entry name" value="AMP-dep_synth/lig_dom"/>
</dbReference>
<protein>
    <submittedName>
        <fullName evidence="1">AMP-dependent ligase</fullName>
    </submittedName>
</protein>
<dbReference type="CDD" id="cd04433">
    <property type="entry name" value="AFD_class_I"/>
    <property type="match status" value="1"/>
</dbReference>
<gene>
    <name evidence="1" type="ORF">MSG_00411</name>
</gene>
<dbReference type="KEGG" id="mshg:MSG_00411"/>
<dbReference type="Proteomes" id="UP000217736">
    <property type="component" value="Chromosome"/>
</dbReference>
<dbReference type="AlphaFoldDB" id="A0A1Z4EC94"/>
<dbReference type="PANTHER" id="PTHR43201:SF32">
    <property type="entry name" value="2-SUCCINYLBENZOATE--COA LIGASE, CHLOROPLASTIC_PEROXISOMAL"/>
    <property type="match status" value="1"/>
</dbReference>
<dbReference type="EMBL" id="AP018164">
    <property type="protein sequence ID" value="BAX90577.1"/>
    <property type="molecule type" value="Genomic_DNA"/>
</dbReference>
<dbReference type="InterPro" id="IPR045851">
    <property type="entry name" value="AMP-bd_C_sf"/>
</dbReference>
<dbReference type="InterPro" id="IPR042099">
    <property type="entry name" value="ANL_N_sf"/>
</dbReference>
<accession>A0A1Z4EC94</accession>
<evidence type="ECO:0000313" key="2">
    <source>
        <dbReference type="Proteomes" id="UP000217736"/>
    </source>
</evidence>
<keyword evidence="2" id="KW-1185">Reference proteome</keyword>
<evidence type="ECO:0000313" key="1">
    <source>
        <dbReference type="EMBL" id="BAX90577.1"/>
    </source>
</evidence>
<dbReference type="OrthoDB" id="3564926at2"/>
<dbReference type="PROSITE" id="PS00455">
    <property type="entry name" value="AMP_BINDING"/>
    <property type="match status" value="1"/>
</dbReference>
<reference evidence="2" key="1">
    <citation type="submission" date="2017-06" db="EMBL/GenBank/DDBJ databases">
        <title>Complete Genome Sequence of Mycobacterium shigaense.</title>
        <authorList>
            <person name="Fukano H."/>
            <person name="Yoshida M."/>
            <person name="Kazumi Y."/>
            <person name="Ogura Y."/>
            <person name="Mitarai S."/>
            <person name="Hayashi T."/>
            <person name="Hoshino Y."/>
        </authorList>
    </citation>
    <scope>NUCLEOTIDE SEQUENCE [LARGE SCALE GENOMIC DNA]</scope>
    <source>
        <strain evidence="2">UN-152</strain>
    </source>
</reference>
<dbReference type="Pfam" id="PF00501">
    <property type="entry name" value="AMP-binding"/>
    <property type="match status" value="1"/>
</dbReference>
<keyword evidence="1" id="KW-0436">Ligase</keyword>